<sequence length="147" mass="15742">MAQASSRRLMEIADALPLSPGMRVLEIGCGPGVLARLIVERMQGEVFVLGIDRSAKAIAVARAKIQHAAYPTALAFREAEAEGFQLAENEAPYDLAVAVRVGALDGRHPEAGRMALRRLRAALTSQARLFIDGGNPLREIPLTGLTD</sequence>
<dbReference type="Pfam" id="PF13847">
    <property type="entry name" value="Methyltransf_31"/>
    <property type="match status" value="1"/>
</dbReference>
<evidence type="ECO:0000313" key="3">
    <source>
        <dbReference type="Proteomes" id="UP000596351"/>
    </source>
</evidence>
<dbReference type="RefSeq" id="WP_203017066.1">
    <property type="nucleotide sequence ID" value="NZ_CP032405.1"/>
</dbReference>
<dbReference type="InterPro" id="IPR025714">
    <property type="entry name" value="Methyltranfer_dom"/>
</dbReference>
<dbReference type="InterPro" id="IPR050723">
    <property type="entry name" value="CFA/CMAS"/>
</dbReference>
<proteinExistence type="predicted"/>
<dbReference type="GO" id="GO:0032259">
    <property type="term" value="P:methylation"/>
    <property type="evidence" value="ECO:0007669"/>
    <property type="project" value="UniProtKB-KW"/>
</dbReference>
<keyword evidence="2" id="KW-0808">Transferase</keyword>
<keyword evidence="3" id="KW-1185">Reference proteome</keyword>
<evidence type="ECO:0000259" key="1">
    <source>
        <dbReference type="Pfam" id="PF13847"/>
    </source>
</evidence>
<dbReference type="InterPro" id="IPR029063">
    <property type="entry name" value="SAM-dependent_MTases_sf"/>
</dbReference>
<keyword evidence="2" id="KW-0489">Methyltransferase</keyword>
<dbReference type="EMBL" id="CP032405">
    <property type="protein sequence ID" value="QRF53734.1"/>
    <property type="molecule type" value="Genomic_DNA"/>
</dbReference>
<dbReference type="Gene3D" id="3.40.50.150">
    <property type="entry name" value="Vaccinia Virus protein VP39"/>
    <property type="match status" value="1"/>
</dbReference>
<gene>
    <name evidence="2" type="ORF">D4A92_20905</name>
</gene>
<protein>
    <submittedName>
        <fullName evidence="2">Class I SAM-dependent methyltransferase</fullName>
    </submittedName>
</protein>
<dbReference type="CDD" id="cd02440">
    <property type="entry name" value="AdoMet_MTases"/>
    <property type="match status" value="1"/>
</dbReference>
<dbReference type="GO" id="GO:0008168">
    <property type="term" value="F:methyltransferase activity"/>
    <property type="evidence" value="ECO:0007669"/>
    <property type="project" value="UniProtKB-KW"/>
</dbReference>
<accession>A0ABX7F0I4</accession>
<evidence type="ECO:0000313" key="2">
    <source>
        <dbReference type="EMBL" id="QRF53734.1"/>
    </source>
</evidence>
<dbReference type="PANTHER" id="PTHR43667:SF2">
    <property type="entry name" value="FATTY ACID C-METHYL TRANSFERASE"/>
    <property type="match status" value="1"/>
</dbReference>
<organism evidence="2 3">
    <name type="scientific">Rhizobium rosettiformans</name>
    <dbReference type="NCBI Taxonomy" id="1368430"/>
    <lineage>
        <taxon>Bacteria</taxon>
        <taxon>Pseudomonadati</taxon>
        <taxon>Pseudomonadota</taxon>
        <taxon>Alphaproteobacteria</taxon>
        <taxon>Hyphomicrobiales</taxon>
        <taxon>Rhizobiaceae</taxon>
        <taxon>Rhizobium/Agrobacterium group</taxon>
        <taxon>Rhizobium</taxon>
    </lineage>
</organism>
<dbReference type="PANTHER" id="PTHR43667">
    <property type="entry name" value="CYCLOPROPANE-FATTY-ACYL-PHOSPHOLIPID SYNTHASE"/>
    <property type="match status" value="1"/>
</dbReference>
<dbReference type="Proteomes" id="UP000596351">
    <property type="component" value="Chromosome"/>
</dbReference>
<reference evidence="2 3" key="1">
    <citation type="submission" date="2018-09" db="EMBL/GenBank/DDBJ databases">
        <title>Rhizobium sp. MAE2-X.</title>
        <authorList>
            <person name="Lee Y."/>
            <person name="Jeon C.O."/>
        </authorList>
    </citation>
    <scope>NUCLEOTIDE SEQUENCE [LARGE SCALE GENOMIC DNA]</scope>
    <source>
        <strain evidence="2 3">MAE2-X</strain>
    </source>
</reference>
<name>A0ABX7F0I4_9HYPH</name>
<dbReference type="SUPFAM" id="SSF53335">
    <property type="entry name" value="S-adenosyl-L-methionine-dependent methyltransferases"/>
    <property type="match status" value="1"/>
</dbReference>
<feature type="domain" description="Methyltransferase" evidence="1">
    <location>
        <begin position="19"/>
        <end position="103"/>
    </location>
</feature>